<name>A0A6J4K553_9BACT</name>
<proteinExistence type="predicted"/>
<evidence type="ECO:0000256" key="1">
    <source>
        <dbReference type="SAM" id="Phobius"/>
    </source>
</evidence>
<reference evidence="2" key="1">
    <citation type="submission" date="2020-02" db="EMBL/GenBank/DDBJ databases">
        <authorList>
            <person name="Meier V. D."/>
        </authorList>
    </citation>
    <scope>NUCLEOTIDE SEQUENCE</scope>
    <source>
        <strain evidence="2">AVDCRST_MAG89</strain>
    </source>
</reference>
<dbReference type="PANTHER" id="PTHR38442">
    <property type="entry name" value="INNER MEMBRANE PROTEIN-RELATED"/>
    <property type="match status" value="1"/>
</dbReference>
<keyword evidence="1" id="KW-0812">Transmembrane</keyword>
<organism evidence="2">
    <name type="scientific">uncultured Gemmatimonadota bacterium</name>
    <dbReference type="NCBI Taxonomy" id="203437"/>
    <lineage>
        <taxon>Bacteria</taxon>
        <taxon>Pseudomonadati</taxon>
        <taxon>Gemmatimonadota</taxon>
        <taxon>environmental samples</taxon>
    </lineage>
</organism>
<keyword evidence="1" id="KW-1133">Transmembrane helix</keyword>
<accession>A0A6J4K553</accession>
<dbReference type="Pfam" id="PF04286">
    <property type="entry name" value="DUF445"/>
    <property type="match status" value="1"/>
</dbReference>
<dbReference type="PANTHER" id="PTHR38442:SF1">
    <property type="entry name" value="INNER MEMBRANE PROTEIN"/>
    <property type="match status" value="1"/>
</dbReference>
<feature type="transmembrane region" description="Helical" evidence="1">
    <location>
        <begin position="57"/>
        <end position="77"/>
    </location>
</feature>
<sequence>MEIGRLTLPPLRDEEEKRVRLEKMKRVATGLLGVAAVIFVVARIFEARYPWLGFVRATAEAAMVGAVADWFAVTALFRYPMGVKIPHTAIIPNRKDRIGKSLGNFVQNNFLSPPVISAKLREANVALKLAQWLANPDHGDTVGKHAAAAVTGLVQVLRDEEVQEIIEQSVMGRVRTTQVAPLMGSVLTLVTAENRHQELLDSAIRLFDRLFEENREVLRAKITQETPWWMPTAVNDEIYKRIARGIEKTLVEVAHDPNHPLRGRFNEAVAEFVERLKTSPEMIARGEALKEEVLGHPAVRHYSAGLWADIKASVLRHSADPESEFRRRVGSAVTRFGGSLLEDEELLAKANGWVEQAVLYVIEQYRHEVADLIETTVQAWDPEDTTRKIELQIGRDLQYIRINGTLVGGLVGLLIYTVSLFFGGAG</sequence>
<dbReference type="AlphaFoldDB" id="A0A6J4K553"/>
<keyword evidence="1" id="KW-0472">Membrane</keyword>
<evidence type="ECO:0000313" key="2">
    <source>
        <dbReference type="EMBL" id="CAA9296318.1"/>
    </source>
</evidence>
<feature type="transmembrane region" description="Helical" evidence="1">
    <location>
        <begin position="405"/>
        <end position="425"/>
    </location>
</feature>
<dbReference type="GO" id="GO:0005886">
    <property type="term" value="C:plasma membrane"/>
    <property type="evidence" value="ECO:0007669"/>
    <property type="project" value="TreeGrafter"/>
</dbReference>
<dbReference type="InterPro" id="IPR007383">
    <property type="entry name" value="DUF445"/>
</dbReference>
<feature type="transmembrane region" description="Helical" evidence="1">
    <location>
        <begin position="27"/>
        <end position="45"/>
    </location>
</feature>
<dbReference type="EMBL" id="CADCTV010000036">
    <property type="protein sequence ID" value="CAA9296318.1"/>
    <property type="molecule type" value="Genomic_DNA"/>
</dbReference>
<protein>
    <submittedName>
        <fullName evidence="2">Probable membrane protein STY4873</fullName>
    </submittedName>
</protein>
<gene>
    <name evidence="2" type="ORF">AVDCRST_MAG89-154</name>
</gene>